<keyword evidence="7" id="KW-0325">Glycoprotein</keyword>
<keyword evidence="6 8" id="KW-0472">Membrane</keyword>
<evidence type="ECO:0000256" key="4">
    <source>
        <dbReference type="ARBA" id="ARBA00022824"/>
    </source>
</evidence>
<name>A0A6J2V488_CHACN</name>
<feature type="transmembrane region" description="Helical" evidence="8">
    <location>
        <begin position="12"/>
        <end position="30"/>
    </location>
</feature>
<evidence type="ECO:0000256" key="3">
    <source>
        <dbReference type="ARBA" id="ARBA00022692"/>
    </source>
</evidence>
<dbReference type="GO" id="GO:0051604">
    <property type="term" value="P:protein maturation"/>
    <property type="evidence" value="ECO:0007669"/>
    <property type="project" value="InterPro"/>
</dbReference>
<dbReference type="InterPro" id="IPR009613">
    <property type="entry name" value="LMF"/>
</dbReference>
<feature type="transmembrane region" description="Helical" evidence="8">
    <location>
        <begin position="129"/>
        <end position="147"/>
    </location>
</feature>
<comment type="function">
    <text evidence="8">Involved in the maturation of specific proteins in the endoplasmic reticulum.</text>
</comment>
<evidence type="ECO:0000259" key="10">
    <source>
        <dbReference type="Pfam" id="PF06762"/>
    </source>
</evidence>
<dbReference type="PANTHER" id="PTHR14463:SF5">
    <property type="entry name" value="LIPASE MATURATION FACTOR 2"/>
    <property type="match status" value="1"/>
</dbReference>
<feature type="transmembrane region" description="Helical" evidence="8">
    <location>
        <begin position="630"/>
        <end position="649"/>
    </location>
</feature>
<feature type="transmembrane region" description="Helical" evidence="8">
    <location>
        <begin position="359"/>
        <end position="378"/>
    </location>
</feature>
<evidence type="ECO:0000256" key="5">
    <source>
        <dbReference type="ARBA" id="ARBA00022989"/>
    </source>
</evidence>
<accession>A0A6J2V488</accession>
<organism evidence="12 13">
    <name type="scientific">Chanos chanos</name>
    <name type="common">Milkfish</name>
    <name type="synonym">Mugil chanos</name>
    <dbReference type="NCBI Taxonomy" id="29144"/>
    <lineage>
        <taxon>Eukaryota</taxon>
        <taxon>Metazoa</taxon>
        <taxon>Chordata</taxon>
        <taxon>Craniata</taxon>
        <taxon>Vertebrata</taxon>
        <taxon>Euteleostomi</taxon>
        <taxon>Actinopterygii</taxon>
        <taxon>Neopterygii</taxon>
        <taxon>Teleostei</taxon>
        <taxon>Ostariophysi</taxon>
        <taxon>Gonorynchiformes</taxon>
        <taxon>Chanidae</taxon>
        <taxon>Chanos</taxon>
    </lineage>
</organism>
<dbReference type="GO" id="GO:0005789">
    <property type="term" value="C:endoplasmic reticulum membrane"/>
    <property type="evidence" value="ECO:0007669"/>
    <property type="project" value="UniProtKB-SubCell"/>
</dbReference>
<dbReference type="RefSeq" id="XP_030627775.1">
    <property type="nucleotide sequence ID" value="XM_030771915.1"/>
</dbReference>
<proteinExistence type="inferred from homology"/>
<dbReference type="PANTHER" id="PTHR14463">
    <property type="entry name" value="LIPASE MATURATION FACTOR"/>
    <property type="match status" value="1"/>
</dbReference>
<evidence type="ECO:0000256" key="1">
    <source>
        <dbReference type="ARBA" id="ARBA00004477"/>
    </source>
</evidence>
<keyword evidence="5 8" id="KW-1133">Transmembrane helix</keyword>
<dbReference type="InterPro" id="IPR057433">
    <property type="entry name" value="LMF1/2_C"/>
</dbReference>
<keyword evidence="3 8" id="KW-0812">Transmembrane</keyword>
<dbReference type="Pfam" id="PF25179">
    <property type="entry name" value="LMF1_C"/>
    <property type="match status" value="1"/>
</dbReference>
<evidence type="ECO:0000259" key="11">
    <source>
        <dbReference type="Pfam" id="PF25179"/>
    </source>
</evidence>
<dbReference type="CTD" id="407708"/>
<evidence type="ECO:0000313" key="13">
    <source>
        <dbReference type="RefSeq" id="XP_030627775.1"/>
    </source>
</evidence>
<feature type="domain" description="Lipase maturation factor 1/2 C-terminal" evidence="11">
    <location>
        <begin position="439"/>
        <end position="580"/>
    </location>
</feature>
<gene>
    <name evidence="13" type="primary">lmf2b</name>
</gene>
<feature type="domain" description="Lipase maturation factor 1/2 N-terminal" evidence="10">
    <location>
        <begin position="125"/>
        <end position="282"/>
    </location>
</feature>
<keyword evidence="4 8" id="KW-0256">Endoplasmic reticulum</keyword>
<evidence type="ECO:0000256" key="8">
    <source>
        <dbReference type="RuleBase" id="RU361229"/>
    </source>
</evidence>
<feature type="transmembrane region" description="Helical" evidence="8">
    <location>
        <begin position="300"/>
        <end position="321"/>
    </location>
</feature>
<evidence type="ECO:0000256" key="7">
    <source>
        <dbReference type="ARBA" id="ARBA00023180"/>
    </source>
</evidence>
<feature type="transmembrane region" description="Helical" evidence="8">
    <location>
        <begin position="390"/>
        <end position="411"/>
    </location>
</feature>
<dbReference type="InterPro" id="IPR057434">
    <property type="entry name" value="LMF1/2_N"/>
</dbReference>
<dbReference type="Proteomes" id="UP000504632">
    <property type="component" value="Chromosome 1"/>
</dbReference>
<dbReference type="GeneID" id="115809985"/>
<feature type="transmembrane region" description="Helical" evidence="8">
    <location>
        <begin position="213"/>
        <end position="235"/>
    </location>
</feature>
<comment type="subcellular location">
    <subcellularLocation>
        <location evidence="1 8">Endoplasmic reticulum membrane</location>
        <topology evidence="1 8">Multi-pass membrane protein</topology>
    </subcellularLocation>
</comment>
<evidence type="ECO:0000256" key="6">
    <source>
        <dbReference type="ARBA" id="ARBA00023136"/>
    </source>
</evidence>
<comment type="similarity">
    <text evidence="2 8">Belongs to the lipase maturation factor family.</text>
</comment>
<evidence type="ECO:0000256" key="9">
    <source>
        <dbReference type="SAM" id="MobiDB-lite"/>
    </source>
</evidence>
<reference evidence="13" key="1">
    <citation type="submission" date="2025-08" db="UniProtKB">
        <authorList>
            <consortium name="RefSeq"/>
        </authorList>
    </citation>
    <scope>IDENTIFICATION</scope>
</reference>
<feature type="transmembrane region" description="Helical" evidence="8">
    <location>
        <begin position="102"/>
        <end position="123"/>
    </location>
</feature>
<evidence type="ECO:0000256" key="2">
    <source>
        <dbReference type="ARBA" id="ARBA00005512"/>
    </source>
</evidence>
<dbReference type="AlphaFoldDB" id="A0A6J2V488"/>
<protein>
    <recommendedName>
        <fullName evidence="8">Lipase maturation factor</fullName>
    </recommendedName>
</protein>
<dbReference type="Pfam" id="PF06762">
    <property type="entry name" value="LMF1"/>
    <property type="match status" value="1"/>
</dbReference>
<dbReference type="OrthoDB" id="5988002at2759"/>
<feature type="compositionally biased region" description="Basic and acidic residues" evidence="9">
    <location>
        <begin position="658"/>
        <end position="667"/>
    </location>
</feature>
<feature type="transmembrane region" description="Helical" evidence="8">
    <location>
        <begin position="74"/>
        <end position="95"/>
    </location>
</feature>
<feature type="region of interest" description="Disordered" evidence="9">
    <location>
        <begin position="656"/>
        <end position="703"/>
    </location>
</feature>
<feature type="compositionally biased region" description="Polar residues" evidence="9">
    <location>
        <begin position="670"/>
        <end position="681"/>
    </location>
</feature>
<dbReference type="InParanoid" id="A0A6J2V488"/>
<evidence type="ECO:0000313" key="12">
    <source>
        <dbReference type="Proteomes" id="UP000504632"/>
    </source>
</evidence>
<sequence length="703" mass="80301">MGEITIPRQMFLWSVASIYMCAFASLYIQIPGLFGDNGVVPVRSIMPRMEKPLLEQLQEMPTLLWLAPYLGLELQQGLELICLVGALLSLSAVLLKTLRNSLVYLCLWALYLSLYQVSLLSLFSRWDRLLLETGFLAILVAPLLRSVSSPSHHDAMTFWLTRWLFFRLIFGSGVSKLSKGDTSWWELTALTHYFEDQASPTPLAWYAYQLPYWLLKLCTIAVLEAEIIIPLLMFFSPIRCLRLTGFYIQIFLQLCQMLLGNWSLLNLLTIALSFSLLDDEKVRSWPSPQKKKKTKTWSQTFVWLIALLIELAVGLLILYSAKWLFGLHINWEQKTVSSKTNFNEKDFEWFLRTITVPSIWIGVLSLTWEVVIALLGCFCERGFFSKLLALVQWAVFTVAVAGMFALSLVPYTATNSDTVSNILPELRKAHSMMERYQLVHAYDISQKRSEVDGRPDVILQGSKDGKSWMEIQFMYKPDSLSSAPPVLMLHQPRLDWHIWQLSSSSHNESPWFTSLILRLLQGKPEVVNLIQVDEGQYPFSKEPPAFIRAQLYNYHFTKSEGDGSQLQKWWKRQYVRDFYPTVNINDQAMKSMLSQLGPKGDVHIQPSIESLLSQALVLVRDHIKGLPGHLVLISLFATVACLCLLKLLLFRPSVSQKMEPRSKKPKDAAGTSQKSAASSSRGGRKENKEEKGQDSDRSPRKRK</sequence>
<keyword evidence="12" id="KW-1185">Reference proteome</keyword>
<feature type="compositionally biased region" description="Basic and acidic residues" evidence="9">
    <location>
        <begin position="683"/>
        <end position="703"/>
    </location>
</feature>